<dbReference type="EMBL" id="BAAAGS010000009">
    <property type="protein sequence ID" value="GAA0519634.1"/>
    <property type="molecule type" value="Genomic_DNA"/>
</dbReference>
<evidence type="ECO:0000256" key="2">
    <source>
        <dbReference type="ARBA" id="ARBA00023125"/>
    </source>
</evidence>
<name>A0ABP3MIX4_SACER</name>
<evidence type="ECO:0000313" key="6">
    <source>
        <dbReference type="Proteomes" id="UP001500729"/>
    </source>
</evidence>
<dbReference type="InterPro" id="IPR036390">
    <property type="entry name" value="WH_DNA-bd_sf"/>
</dbReference>
<dbReference type="InterPro" id="IPR011991">
    <property type="entry name" value="ArsR-like_HTH"/>
</dbReference>
<dbReference type="RefSeq" id="WP_009949736.1">
    <property type="nucleotide sequence ID" value="NZ_BAAAGS010000009.1"/>
</dbReference>
<gene>
    <name evidence="5" type="ORF">GCM10009533_18450</name>
</gene>
<comment type="caution">
    <text evidence="5">The sequence shown here is derived from an EMBL/GenBank/DDBJ whole genome shotgun (WGS) entry which is preliminary data.</text>
</comment>
<dbReference type="PANTHER" id="PTHR33154:SF33">
    <property type="entry name" value="TRANSCRIPTIONAL REPRESSOR SDPR"/>
    <property type="match status" value="1"/>
</dbReference>
<evidence type="ECO:0000256" key="1">
    <source>
        <dbReference type="ARBA" id="ARBA00023015"/>
    </source>
</evidence>
<dbReference type="InterPro" id="IPR051081">
    <property type="entry name" value="HTH_MetalResp_TranReg"/>
</dbReference>
<dbReference type="InterPro" id="IPR036388">
    <property type="entry name" value="WH-like_DNA-bd_sf"/>
</dbReference>
<accession>A0ABP3MIX4</accession>
<keyword evidence="1" id="KW-0805">Transcription regulation</keyword>
<evidence type="ECO:0000256" key="3">
    <source>
        <dbReference type="ARBA" id="ARBA00023163"/>
    </source>
</evidence>
<keyword evidence="3" id="KW-0804">Transcription</keyword>
<dbReference type="SMART" id="SM00418">
    <property type="entry name" value="HTH_ARSR"/>
    <property type="match status" value="1"/>
</dbReference>
<protein>
    <submittedName>
        <fullName evidence="5">Metalloregulator ArsR/SmtB family transcription factor</fullName>
    </submittedName>
</protein>
<dbReference type="NCBIfam" id="NF033788">
    <property type="entry name" value="HTH_metalloreg"/>
    <property type="match status" value="1"/>
</dbReference>
<dbReference type="Gene3D" id="1.10.10.10">
    <property type="entry name" value="Winged helix-like DNA-binding domain superfamily/Winged helix DNA-binding domain"/>
    <property type="match status" value="1"/>
</dbReference>
<proteinExistence type="predicted"/>
<dbReference type="PANTHER" id="PTHR33154">
    <property type="entry name" value="TRANSCRIPTIONAL REGULATOR, ARSR FAMILY"/>
    <property type="match status" value="1"/>
</dbReference>
<feature type="domain" description="HTH arsR-type" evidence="4">
    <location>
        <begin position="1"/>
        <end position="86"/>
    </location>
</feature>
<reference evidence="6" key="1">
    <citation type="journal article" date="2019" name="Int. J. Syst. Evol. Microbiol.">
        <title>The Global Catalogue of Microorganisms (GCM) 10K type strain sequencing project: providing services to taxonomists for standard genome sequencing and annotation.</title>
        <authorList>
            <consortium name="The Broad Institute Genomics Platform"/>
            <consortium name="The Broad Institute Genome Sequencing Center for Infectious Disease"/>
            <person name="Wu L."/>
            <person name="Ma J."/>
        </authorList>
    </citation>
    <scope>NUCLEOTIDE SEQUENCE [LARGE SCALE GENOMIC DNA]</scope>
    <source>
        <strain evidence="6">JCM 10303</strain>
    </source>
</reference>
<keyword evidence="6" id="KW-1185">Reference proteome</keyword>
<dbReference type="Pfam" id="PF01022">
    <property type="entry name" value="HTH_5"/>
    <property type="match status" value="1"/>
</dbReference>
<dbReference type="Proteomes" id="UP001500729">
    <property type="component" value="Unassembled WGS sequence"/>
</dbReference>
<dbReference type="PROSITE" id="PS50987">
    <property type="entry name" value="HTH_ARSR_2"/>
    <property type="match status" value="1"/>
</dbReference>
<sequence>MDAFAVLAEPSRRRILDELRHRERTVGELVAALSASQPAVSKHLKVLREAGFISCRTDAQRRVYRIEPAALRAVDAWLAPYRRLWTRHLDALQDHLDTVEEP</sequence>
<keyword evidence="2" id="KW-0238">DNA-binding</keyword>
<evidence type="ECO:0000313" key="5">
    <source>
        <dbReference type="EMBL" id="GAA0519634.1"/>
    </source>
</evidence>
<dbReference type="CDD" id="cd00090">
    <property type="entry name" value="HTH_ARSR"/>
    <property type="match status" value="1"/>
</dbReference>
<dbReference type="PRINTS" id="PR00778">
    <property type="entry name" value="HTHARSR"/>
</dbReference>
<evidence type="ECO:0000259" key="4">
    <source>
        <dbReference type="PROSITE" id="PS50987"/>
    </source>
</evidence>
<dbReference type="SUPFAM" id="SSF46785">
    <property type="entry name" value="Winged helix' DNA-binding domain"/>
    <property type="match status" value="1"/>
</dbReference>
<dbReference type="InterPro" id="IPR001845">
    <property type="entry name" value="HTH_ArsR_DNA-bd_dom"/>
</dbReference>
<organism evidence="5 6">
    <name type="scientific">Saccharopolyspora erythraea</name>
    <name type="common">Streptomyces erythraeus</name>
    <dbReference type="NCBI Taxonomy" id="1836"/>
    <lineage>
        <taxon>Bacteria</taxon>
        <taxon>Bacillati</taxon>
        <taxon>Actinomycetota</taxon>
        <taxon>Actinomycetes</taxon>
        <taxon>Pseudonocardiales</taxon>
        <taxon>Pseudonocardiaceae</taxon>
        <taxon>Saccharopolyspora</taxon>
    </lineage>
</organism>